<dbReference type="Pfam" id="PF00528">
    <property type="entry name" value="BPD_transp_1"/>
    <property type="match status" value="1"/>
</dbReference>
<keyword evidence="6 8" id="KW-1133">Transmembrane helix</keyword>
<dbReference type="InterPro" id="IPR035906">
    <property type="entry name" value="MetI-like_sf"/>
</dbReference>
<dbReference type="AlphaFoldDB" id="A0A318XP79"/>
<evidence type="ECO:0000313" key="10">
    <source>
        <dbReference type="EMBL" id="PYG88740.1"/>
    </source>
</evidence>
<evidence type="ECO:0000313" key="11">
    <source>
        <dbReference type="Proteomes" id="UP000248132"/>
    </source>
</evidence>
<gene>
    <name evidence="10" type="ORF">LY28_01094</name>
</gene>
<dbReference type="GO" id="GO:0005886">
    <property type="term" value="C:plasma membrane"/>
    <property type="evidence" value="ECO:0007669"/>
    <property type="project" value="UniProtKB-SubCell"/>
</dbReference>
<accession>A0A318XP79</accession>
<evidence type="ECO:0000256" key="4">
    <source>
        <dbReference type="ARBA" id="ARBA00022519"/>
    </source>
</evidence>
<evidence type="ECO:0000256" key="2">
    <source>
        <dbReference type="ARBA" id="ARBA00022448"/>
    </source>
</evidence>
<dbReference type="Gene3D" id="1.10.3720.10">
    <property type="entry name" value="MetI-like"/>
    <property type="match status" value="1"/>
</dbReference>
<evidence type="ECO:0000256" key="7">
    <source>
        <dbReference type="ARBA" id="ARBA00023136"/>
    </source>
</evidence>
<evidence type="ECO:0000259" key="9">
    <source>
        <dbReference type="PROSITE" id="PS50928"/>
    </source>
</evidence>
<feature type="transmembrane region" description="Helical" evidence="8">
    <location>
        <begin position="90"/>
        <end position="112"/>
    </location>
</feature>
<dbReference type="GO" id="GO:0055085">
    <property type="term" value="P:transmembrane transport"/>
    <property type="evidence" value="ECO:0007669"/>
    <property type="project" value="InterPro"/>
</dbReference>
<comment type="subcellular location">
    <subcellularLocation>
        <location evidence="1">Cell inner membrane</location>
        <topology evidence="1">Multi-pass membrane protein</topology>
    </subcellularLocation>
    <subcellularLocation>
        <location evidence="8">Cell membrane</location>
        <topology evidence="8">Multi-pass membrane protein</topology>
    </subcellularLocation>
</comment>
<feature type="transmembrane region" description="Helical" evidence="8">
    <location>
        <begin position="124"/>
        <end position="147"/>
    </location>
</feature>
<keyword evidence="2 8" id="KW-0813">Transport</keyword>
<organism evidence="10 11">
    <name type="scientific">Ruminiclostridium sufflavum DSM 19573</name>
    <dbReference type="NCBI Taxonomy" id="1121337"/>
    <lineage>
        <taxon>Bacteria</taxon>
        <taxon>Bacillati</taxon>
        <taxon>Bacillota</taxon>
        <taxon>Clostridia</taxon>
        <taxon>Eubacteriales</taxon>
        <taxon>Oscillospiraceae</taxon>
        <taxon>Ruminiclostridium</taxon>
    </lineage>
</organism>
<keyword evidence="11" id="KW-1185">Reference proteome</keyword>
<dbReference type="PROSITE" id="PS50928">
    <property type="entry name" value="ABC_TM1"/>
    <property type="match status" value="1"/>
</dbReference>
<dbReference type="CDD" id="cd06261">
    <property type="entry name" value="TM_PBP2"/>
    <property type="match status" value="1"/>
</dbReference>
<comment type="similarity">
    <text evidence="8">Belongs to the binding-protein-dependent transport system permease family.</text>
</comment>
<comment type="caution">
    <text evidence="10">The sequence shown here is derived from an EMBL/GenBank/DDBJ whole genome shotgun (WGS) entry which is preliminary data.</text>
</comment>
<dbReference type="PANTHER" id="PTHR43357">
    <property type="entry name" value="INNER MEMBRANE ABC TRANSPORTER PERMEASE PROTEIN YDCV"/>
    <property type="match status" value="1"/>
</dbReference>
<name>A0A318XP79_9FIRM</name>
<dbReference type="EMBL" id="QKMR01000005">
    <property type="protein sequence ID" value="PYG88740.1"/>
    <property type="molecule type" value="Genomic_DNA"/>
</dbReference>
<dbReference type="InterPro" id="IPR000515">
    <property type="entry name" value="MetI-like"/>
</dbReference>
<reference evidence="10 11" key="1">
    <citation type="submission" date="2018-06" db="EMBL/GenBank/DDBJ databases">
        <title>Genomic Encyclopedia of Type Strains, Phase I: the one thousand microbial genomes (KMG-I) project.</title>
        <authorList>
            <person name="Kyrpides N."/>
        </authorList>
    </citation>
    <scope>NUCLEOTIDE SEQUENCE [LARGE SCALE GENOMIC DNA]</scope>
    <source>
        <strain evidence="10 11">DSM 19573</strain>
    </source>
</reference>
<keyword evidence="5 8" id="KW-0812">Transmembrane</keyword>
<evidence type="ECO:0000256" key="3">
    <source>
        <dbReference type="ARBA" id="ARBA00022475"/>
    </source>
</evidence>
<dbReference type="Proteomes" id="UP000248132">
    <property type="component" value="Unassembled WGS sequence"/>
</dbReference>
<feature type="transmembrane region" description="Helical" evidence="8">
    <location>
        <begin position="225"/>
        <end position="244"/>
    </location>
</feature>
<evidence type="ECO:0000256" key="5">
    <source>
        <dbReference type="ARBA" id="ARBA00022692"/>
    </source>
</evidence>
<evidence type="ECO:0000256" key="6">
    <source>
        <dbReference type="ARBA" id="ARBA00022989"/>
    </source>
</evidence>
<dbReference type="SUPFAM" id="SSF161098">
    <property type="entry name" value="MetI-like"/>
    <property type="match status" value="1"/>
</dbReference>
<evidence type="ECO:0000256" key="8">
    <source>
        <dbReference type="RuleBase" id="RU363032"/>
    </source>
</evidence>
<proteinExistence type="inferred from homology"/>
<feature type="transmembrane region" description="Helical" evidence="8">
    <location>
        <begin position="168"/>
        <end position="190"/>
    </location>
</feature>
<feature type="transmembrane region" description="Helical" evidence="8">
    <location>
        <begin position="55"/>
        <end position="78"/>
    </location>
</feature>
<sequence>MIWVIAILIILFLVLPVLIIIPMSFSSSRYIEFPPPGFSAQWYEKFFGSQQWTDSLVTSIQVGIITTVIALLLGILAAEGIHKSDFKGKGILTELFMMPMLVPAIIVGLALYRFEAQNNITGTFAGIVIAHTLLAVPFVIRTVLASLSGLNPNYELAAQNLGANKFKAFIKVTFPIIKPAVFSGGMFAFATSFDEIVVTQFISGIRLATLPKRMWDGLRQQIDPTITAIAAIMIIGITLIMIIANSKEIFSRTYHVKEEVLDETD</sequence>
<dbReference type="OrthoDB" id="9782004at2"/>
<keyword evidence="7 8" id="KW-0472">Membrane</keyword>
<evidence type="ECO:0000256" key="1">
    <source>
        <dbReference type="ARBA" id="ARBA00004429"/>
    </source>
</evidence>
<dbReference type="RefSeq" id="WP_110461163.1">
    <property type="nucleotide sequence ID" value="NZ_QKMR01000005.1"/>
</dbReference>
<keyword evidence="4" id="KW-0997">Cell inner membrane</keyword>
<protein>
    <submittedName>
        <fullName evidence="10">Putative spermidine/putrescine transport system permease protein</fullName>
    </submittedName>
</protein>
<dbReference type="PANTHER" id="PTHR43357:SF4">
    <property type="entry name" value="INNER MEMBRANE ABC TRANSPORTER PERMEASE PROTEIN YDCV"/>
    <property type="match status" value="1"/>
</dbReference>
<feature type="domain" description="ABC transmembrane type-1" evidence="9">
    <location>
        <begin position="56"/>
        <end position="244"/>
    </location>
</feature>
<keyword evidence="3" id="KW-1003">Cell membrane</keyword>